<feature type="transmembrane region" description="Helical" evidence="1">
    <location>
        <begin position="241"/>
        <end position="264"/>
    </location>
</feature>
<evidence type="ECO:0000256" key="1">
    <source>
        <dbReference type="SAM" id="Phobius"/>
    </source>
</evidence>
<comment type="caution">
    <text evidence="4">The sequence shown here is derived from an EMBL/GenBank/DDBJ whole genome shotgun (WGS) entry which is preliminary data.</text>
</comment>
<dbReference type="PANTHER" id="PTHR21063:SF4">
    <property type="entry name" value="CD48 ANTIGEN-RELATED"/>
    <property type="match status" value="1"/>
</dbReference>
<dbReference type="InterPro" id="IPR013106">
    <property type="entry name" value="Ig_V-set"/>
</dbReference>
<feature type="signal peptide" evidence="2">
    <location>
        <begin position="1"/>
        <end position="16"/>
    </location>
</feature>
<gene>
    <name evidence="4" type="ORF">QQF64_034542</name>
</gene>
<organism evidence="4 5">
    <name type="scientific">Cirrhinus molitorella</name>
    <name type="common">mud carp</name>
    <dbReference type="NCBI Taxonomy" id="172907"/>
    <lineage>
        <taxon>Eukaryota</taxon>
        <taxon>Metazoa</taxon>
        <taxon>Chordata</taxon>
        <taxon>Craniata</taxon>
        <taxon>Vertebrata</taxon>
        <taxon>Euteleostomi</taxon>
        <taxon>Actinopterygii</taxon>
        <taxon>Neopterygii</taxon>
        <taxon>Teleostei</taxon>
        <taxon>Ostariophysi</taxon>
        <taxon>Cypriniformes</taxon>
        <taxon>Cyprinidae</taxon>
        <taxon>Labeoninae</taxon>
        <taxon>Labeonini</taxon>
        <taxon>Cirrhinus</taxon>
    </lineage>
</organism>
<dbReference type="Pfam" id="PF07686">
    <property type="entry name" value="V-set"/>
    <property type="match status" value="2"/>
</dbReference>
<dbReference type="SMART" id="SM00409">
    <property type="entry name" value="IG"/>
    <property type="match status" value="3"/>
</dbReference>
<accession>A0ABR3L489</accession>
<proteinExistence type="predicted"/>
<feature type="domain" description="Immunoglobulin" evidence="3">
    <location>
        <begin position="131"/>
        <end position="230"/>
    </location>
</feature>
<sequence>MALLSLLLLFVDGVFSAETGETTSVMEGDSITLQTNHTELQNDDTILWLFGPKDSLISQITRKNDLTSFFVTDDVGFRDRLQVDQKTGSLTIRNTRIKHSGQYKLTISREKTTIKKFIVSVIGVIGETGGVKSVSVMEGDSVTLQNDVPEVQRDDLIVWRFGDKGVLLAKIDVESNETSLNDADERFKGRLKLDQTGSLTIKNTRTEHAGVYEVQTRGRESSQQFLVSVTAVPEPGQSPGVVVGIAAAVLLFLIVVVAAVVFYYRHKITELQMHVVRTVSAMVGELVPLNTETEVQSDDLILWTFGAENNLIVKADSETTSVGAKFRDRVELDKTTGSLTIKDITVADSGHFKLQIINSEHSRFKRFNVTVTDSTVNRANESCGPIVGTPLLNRENMNEVEEQPRTSSV</sequence>
<keyword evidence="5" id="KW-1185">Reference proteome</keyword>
<evidence type="ECO:0000259" key="3">
    <source>
        <dbReference type="SMART" id="SM00409"/>
    </source>
</evidence>
<feature type="domain" description="Immunoglobulin" evidence="3">
    <location>
        <begin position="20"/>
        <end position="122"/>
    </location>
</feature>
<dbReference type="InterPro" id="IPR036179">
    <property type="entry name" value="Ig-like_dom_sf"/>
</dbReference>
<evidence type="ECO:0000313" key="4">
    <source>
        <dbReference type="EMBL" id="KAL1246579.1"/>
    </source>
</evidence>
<reference evidence="4 5" key="1">
    <citation type="submission" date="2023-09" db="EMBL/GenBank/DDBJ databases">
        <authorList>
            <person name="Wang M."/>
        </authorList>
    </citation>
    <scope>NUCLEOTIDE SEQUENCE [LARGE SCALE GENOMIC DNA]</scope>
    <source>
        <strain evidence="4">GT-2023</strain>
        <tissue evidence="4">Liver</tissue>
    </source>
</reference>
<keyword evidence="2" id="KW-0732">Signal</keyword>
<name>A0ABR3L489_9TELE</name>
<dbReference type="InterPro" id="IPR003599">
    <property type="entry name" value="Ig_sub"/>
</dbReference>
<protein>
    <recommendedName>
        <fullName evidence="3">Immunoglobulin domain-containing protein</fullName>
    </recommendedName>
</protein>
<keyword evidence="1" id="KW-0472">Membrane</keyword>
<feature type="chain" id="PRO_5046972409" description="Immunoglobulin domain-containing protein" evidence="2">
    <location>
        <begin position="17"/>
        <end position="409"/>
    </location>
</feature>
<dbReference type="InterPro" id="IPR013783">
    <property type="entry name" value="Ig-like_fold"/>
</dbReference>
<dbReference type="Proteomes" id="UP001558613">
    <property type="component" value="Unassembled WGS sequence"/>
</dbReference>
<dbReference type="Gene3D" id="2.60.40.10">
    <property type="entry name" value="Immunoglobulins"/>
    <property type="match status" value="3"/>
</dbReference>
<keyword evidence="1" id="KW-0812">Transmembrane</keyword>
<evidence type="ECO:0000313" key="5">
    <source>
        <dbReference type="Proteomes" id="UP001558613"/>
    </source>
</evidence>
<dbReference type="PANTHER" id="PTHR21063">
    <property type="entry name" value="LFA-3"/>
    <property type="match status" value="1"/>
</dbReference>
<dbReference type="EMBL" id="JAYMGO010000222">
    <property type="protein sequence ID" value="KAL1246579.1"/>
    <property type="molecule type" value="Genomic_DNA"/>
</dbReference>
<feature type="domain" description="Immunoglobulin" evidence="3">
    <location>
        <begin position="276"/>
        <end position="372"/>
    </location>
</feature>
<keyword evidence="1" id="KW-1133">Transmembrane helix</keyword>
<evidence type="ECO:0000256" key="2">
    <source>
        <dbReference type="SAM" id="SignalP"/>
    </source>
</evidence>
<dbReference type="SUPFAM" id="SSF48726">
    <property type="entry name" value="Immunoglobulin"/>
    <property type="match status" value="3"/>
</dbReference>